<evidence type="ECO:0000313" key="3">
    <source>
        <dbReference type="Proteomes" id="UP001371305"/>
    </source>
</evidence>
<evidence type="ECO:0000256" key="1">
    <source>
        <dbReference type="SAM" id="SignalP"/>
    </source>
</evidence>
<sequence>MKTFIHIFPALLLAGILSGTVQPSLGADDPFVRGQANLTPQGDDIPRLISVCFETFSIEKSEAAALYQGQPDDPALYKELTARVTKNKAKQEGFAVLRARSGEKSVLKGTSEFIYPASYLPAPNPGEKQSPSASDTALTTTAKALPADFKTRDLGFTLEIEPTLAMDNRIIDLRIAPAFVSLADRSKWGATASATETPVFESQELRSAYTLRGGQPQLLSTLSRPPVSKVDADSANRVWFAFVTAKVVAVTPEK</sequence>
<feature type="signal peptide" evidence="1">
    <location>
        <begin position="1"/>
        <end position="26"/>
    </location>
</feature>
<accession>A0ABU9AWV8</accession>
<keyword evidence="1" id="KW-0732">Signal</keyword>
<dbReference type="RefSeq" id="WP_341404738.1">
    <property type="nucleotide sequence ID" value="NZ_JBBUKT010000004.1"/>
</dbReference>
<evidence type="ECO:0000313" key="2">
    <source>
        <dbReference type="EMBL" id="MEK7951135.1"/>
    </source>
</evidence>
<protein>
    <submittedName>
        <fullName evidence="2">Uncharacterized protein</fullName>
    </submittedName>
</protein>
<keyword evidence="3" id="KW-1185">Reference proteome</keyword>
<gene>
    <name evidence="2" type="ORF">WKV53_11530</name>
</gene>
<feature type="chain" id="PRO_5047103258" evidence="1">
    <location>
        <begin position="27"/>
        <end position="254"/>
    </location>
</feature>
<dbReference type="Proteomes" id="UP001371305">
    <property type="component" value="Unassembled WGS sequence"/>
</dbReference>
<dbReference type="EMBL" id="JBBUKT010000004">
    <property type="protein sequence ID" value="MEK7951135.1"/>
    <property type="molecule type" value="Genomic_DNA"/>
</dbReference>
<name>A0ABU9AWV8_9BACT</name>
<reference evidence="2 3" key="1">
    <citation type="submission" date="2024-04" db="EMBL/GenBank/DDBJ databases">
        <title>Luteolibacter sp. isolated from soil.</title>
        <authorList>
            <person name="An J."/>
        </authorList>
    </citation>
    <scope>NUCLEOTIDE SEQUENCE [LARGE SCALE GENOMIC DNA]</scope>
    <source>
        <strain evidence="2 3">Y139</strain>
    </source>
</reference>
<proteinExistence type="predicted"/>
<comment type="caution">
    <text evidence="2">The sequence shown here is derived from an EMBL/GenBank/DDBJ whole genome shotgun (WGS) entry which is preliminary data.</text>
</comment>
<organism evidence="2 3">
    <name type="scientific">Luteolibacter soli</name>
    <dbReference type="NCBI Taxonomy" id="3135280"/>
    <lineage>
        <taxon>Bacteria</taxon>
        <taxon>Pseudomonadati</taxon>
        <taxon>Verrucomicrobiota</taxon>
        <taxon>Verrucomicrobiia</taxon>
        <taxon>Verrucomicrobiales</taxon>
        <taxon>Verrucomicrobiaceae</taxon>
        <taxon>Luteolibacter</taxon>
    </lineage>
</organism>